<keyword evidence="2" id="KW-1185">Reference proteome</keyword>
<dbReference type="Proteomes" id="UP000308671">
    <property type="component" value="Unassembled WGS sequence"/>
</dbReference>
<dbReference type="Gene3D" id="2.120.10.10">
    <property type="match status" value="1"/>
</dbReference>
<sequence length="458" mass="50986">MGLPKPSISILGPDPKRIHRVNANSFQQNAITTVNGWQYVAFYTDHPTSTKLNACMMNLGRRKVSPTHSKWGILSFHDYEQVIDDGHNTISIGICSGDGSIHIAFDHHCDRLRFKILKHIDSERYSGDSNVWSESLFSQTQDYLPGIAHNELMDEVTYPRFVNVDDDLLLTYRIGQAGLGSDVLYRYSGKSSTYAYLGQHLTGVSNSPYINGLDYQNSRLYLSWCYRNFILFESSTGADAHKQQAGPNGPENNYDLNFAYSEDVGKTWKSSDGTILAVLDGKEENTILPQSKARVFEIPMGSGILNQEAQAVDRKGGFWVLNRENSAGEQQWILYHRDCAGGWTKNAVPTDGINKPTEIGSRGSISVDSKNNVYLALPGNTDSTLSIVKVHSKDGLVFFDLVWSASGFDGEPSIEIKEVEGGGENLSIFTRTDRKKDGLRDVVVLDFDLDSKPIKIDF</sequence>
<evidence type="ECO:0008006" key="3">
    <source>
        <dbReference type="Google" id="ProtNLM"/>
    </source>
</evidence>
<reference evidence="1 2" key="1">
    <citation type="submission" date="2017-12" db="EMBL/GenBank/DDBJ databases">
        <title>Comparative genomics of Botrytis spp.</title>
        <authorList>
            <person name="Valero-Jimenez C.A."/>
            <person name="Tapia P."/>
            <person name="Veloso J."/>
            <person name="Silva-Moreno E."/>
            <person name="Staats M."/>
            <person name="Valdes J.H."/>
            <person name="Van Kan J.A.L."/>
        </authorList>
    </citation>
    <scope>NUCLEOTIDE SEQUENCE [LARGE SCALE GENOMIC DNA]</scope>
    <source>
        <strain evidence="1 2">MUCL435</strain>
    </source>
</reference>
<dbReference type="AlphaFoldDB" id="A0A4S8QIQ7"/>
<gene>
    <name evidence="1" type="ORF">BGAL_0632g00030</name>
</gene>
<protein>
    <recommendedName>
        <fullName evidence="3">Dockerin type 1</fullName>
    </recommendedName>
</protein>
<dbReference type="EMBL" id="PQXL01000630">
    <property type="protein sequence ID" value="THV44478.1"/>
    <property type="molecule type" value="Genomic_DNA"/>
</dbReference>
<evidence type="ECO:0000313" key="1">
    <source>
        <dbReference type="EMBL" id="THV44478.1"/>
    </source>
</evidence>
<accession>A0A4S8QIQ7</accession>
<proteinExistence type="predicted"/>
<name>A0A4S8QIQ7_9HELO</name>
<organism evidence="1 2">
    <name type="scientific">Botrytis galanthina</name>
    <dbReference type="NCBI Taxonomy" id="278940"/>
    <lineage>
        <taxon>Eukaryota</taxon>
        <taxon>Fungi</taxon>
        <taxon>Dikarya</taxon>
        <taxon>Ascomycota</taxon>
        <taxon>Pezizomycotina</taxon>
        <taxon>Leotiomycetes</taxon>
        <taxon>Helotiales</taxon>
        <taxon>Sclerotiniaceae</taxon>
        <taxon>Botrytis</taxon>
    </lineage>
</organism>
<dbReference type="Pfam" id="PF15892">
    <property type="entry name" value="BNR_4"/>
    <property type="match status" value="1"/>
</dbReference>
<dbReference type="OrthoDB" id="9978204at2759"/>
<comment type="caution">
    <text evidence="1">The sequence shown here is derived from an EMBL/GenBank/DDBJ whole genome shotgun (WGS) entry which is preliminary data.</text>
</comment>
<evidence type="ECO:0000313" key="2">
    <source>
        <dbReference type="Proteomes" id="UP000308671"/>
    </source>
</evidence>